<comment type="caution">
    <text evidence="1">The sequence shown here is derived from an EMBL/GenBank/DDBJ whole genome shotgun (WGS) entry which is preliminary data.</text>
</comment>
<dbReference type="Proteomes" id="UP000747542">
    <property type="component" value="Unassembled WGS sequence"/>
</dbReference>
<dbReference type="EMBL" id="JAHLQT010004375">
    <property type="protein sequence ID" value="KAG7176089.1"/>
    <property type="molecule type" value="Genomic_DNA"/>
</dbReference>
<gene>
    <name evidence="1" type="ORF">Hamer_G030047</name>
</gene>
<keyword evidence="2" id="KW-1185">Reference proteome</keyword>
<evidence type="ECO:0000313" key="1">
    <source>
        <dbReference type="EMBL" id="KAG7176089.1"/>
    </source>
</evidence>
<name>A0A8J5NAV4_HOMAM</name>
<proteinExistence type="predicted"/>
<reference evidence="1" key="1">
    <citation type="journal article" date="2021" name="Sci. Adv.">
        <title>The American lobster genome reveals insights on longevity, neural, and immune adaptations.</title>
        <authorList>
            <person name="Polinski J.M."/>
            <person name="Zimin A.V."/>
            <person name="Clark K.F."/>
            <person name="Kohn A.B."/>
            <person name="Sadowski N."/>
            <person name="Timp W."/>
            <person name="Ptitsyn A."/>
            <person name="Khanna P."/>
            <person name="Romanova D.Y."/>
            <person name="Williams P."/>
            <person name="Greenwood S.J."/>
            <person name="Moroz L.L."/>
            <person name="Walt D.R."/>
            <person name="Bodnar A.G."/>
        </authorList>
    </citation>
    <scope>NUCLEOTIDE SEQUENCE</scope>
    <source>
        <strain evidence="1">GMGI-L3</strain>
    </source>
</reference>
<protein>
    <submittedName>
        <fullName evidence="1">Uncharacterized protein</fullName>
    </submittedName>
</protein>
<accession>A0A8J5NAV4</accession>
<sequence>MPGCGGQQPHVTYTIPVVWWPTYYLHNTSSVTAKHVTHNTSSVAANNHMLPTHHRVAANMLPPQYQYVAANNHVLPPQCQQCGGQQPRVTHNNSSVAANNHCDGQQPRVTSTIPVVLRPTTTCYLHNTSSVAANNHVLPTIPVVWRPTTTCYLHNTSSGGQQPRVTSTMPAVWRPTTTCYLHTTSSVAANNNMLPLQHQQWWLTCYPQYQQCGGQHVTSIIPAVRRPTTTCYLHIQAVAANNHVLPPQCQNVGPTTTCYPQCQEYGGQQPRVTSTITVVWRPTCYLHNTSSVAANNHISVAANILPPQYSSVTANMLPIIPAVAANNHVLPTMPVVWRPTTTCYLHNTSSVAANNHVLPPQYQCGGQQPRVTHNTSSVAANNHVTSTIPAVWRPTTTCYLHNTSSVRPTTTCYLHNTSSVAPTPTCYPTIPAVWRPTTTCYPQYQ</sequence>
<organism evidence="1 2">
    <name type="scientific">Homarus americanus</name>
    <name type="common">American lobster</name>
    <dbReference type="NCBI Taxonomy" id="6706"/>
    <lineage>
        <taxon>Eukaryota</taxon>
        <taxon>Metazoa</taxon>
        <taxon>Ecdysozoa</taxon>
        <taxon>Arthropoda</taxon>
        <taxon>Crustacea</taxon>
        <taxon>Multicrustacea</taxon>
        <taxon>Malacostraca</taxon>
        <taxon>Eumalacostraca</taxon>
        <taxon>Eucarida</taxon>
        <taxon>Decapoda</taxon>
        <taxon>Pleocyemata</taxon>
        <taxon>Astacidea</taxon>
        <taxon>Nephropoidea</taxon>
        <taxon>Nephropidae</taxon>
        <taxon>Homarus</taxon>
    </lineage>
</organism>
<evidence type="ECO:0000313" key="2">
    <source>
        <dbReference type="Proteomes" id="UP000747542"/>
    </source>
</evidence>
<dbReference type="AlphaFoldDB" id="A0A8J5NAV4"/>